<dbReference type="InterPro" id="IPR001194">
    <property type="entry name" value="cDENN_dom"/>
</dbReference>
<dbReference type="InterPro" id="IPR005113">
    <property type="entry name" value="uDENN_dom"/>
</dbReference>
<dbReference type="PANTHER" id="PTHR12296:SF30">
    <property type="entry name" value="DENN DOMAIN-CONTAINING PROTEIN CRAG"/>
    <property type="match status" value="1"/>
</dbReference>
<feature type="domain" description="MABP" evidence="5">
    <location>
        <begin position="37"/>
        <end position="194"/>
    </location>
</feature>
<evidence type="ECO:0000259" key="4">
    <source>
        <dbReference type="PROSITE" id="PS50211"/>
    </source>
</evidence>
<dbReference type="SMART" id="SM00799">
    <property type="entry name" value="DENN"/>
    <property type="match status" value="1"/>
</dbReference>
<evidence type="ECO:0000259" key="5">
    <source>
        <dbReference type="PROSITE" id="PS51498"/>
    </source>
</evidence>
<dbReference type="Pfam" id="PF02141">
    <property type="entry name" value="DENN"/>
    <property type="match status" value="1"/>
</dbReference>
<name>A0AAN8PY18_PATCE</name>
<dbReference type="EMBL" id="JAZGQO010000003">
    <property type="protein sequence ID" value="KAK6188170.1"/>
    <property type="molecule type" value="Genomic_DNA"/>
</dbReference>
<evidence type="ECO:0000313" key="6">
    <source>
        <dbReference type="EMBL" id="KAK6188170.1"/>
    </source>
</evidence>
<comment type="caution">
    <text evidence="6">The sequence shown here is derived from an EMBL/GenBank/DDBJ whole genome shotgun (WGS) entry which is preliminary data.</text>
</comment>
<evidence type="ECO:0000256" key="3">
    <source>
        <dbReference type="SAM" id="MobiDB-lite"/>
    </source>
</evidence>
<evidence type="ECO:0000256" key="1">
    <source>
        <dbReference type="ARBA" id="ARBA00022658"/>
    </source>
</evidence>
<feature type="region of interest" description="Disordered" evidence="3">
    <location>
        <begin position="913"/>
        <end position="947"/>
    </location>
</feature>
<feature type="compositionally biased region" description="Polar residues" evidence="3">
    <location>
        <begin position="1179"/>
        <end position="1193"/>
    </location>
</feature>
<feature type="compositionally biased region" description="Basic and acidic residues" evidence="3">
    <location>
        <begin position="1227"/>
        <end position="1236"/>
    </location>
</feature>
<feature type="compositionally biased region" description="Polar residues" evidence="3">
    <location>
        <begin position="984"/>
        <end position="998"/>
    </location>
</feature>
<feature type="region of interest" description="Disordered" evidence="3">
    <location>
        <begin position="1294"/>
        <end position="1347"/>
    </location>
</feature>
<accession>A0AAN8PY18</accession>
<dbReference type="InterPro" id="IPR037516">
    <property type="entry name" value="Tripartite_DENN"/>
</dbReference>
<dbReference type="PROSITE" id="PS51375">
    <property type="entry name" value="PPR"/>
    <property type="match status" value="1"/>
</dbReference>
<keyword evidence="7" id="KW-1185">Reference proteome</keyword>
<dbReference type="InterPro" id="IPR023341">
    <property type="entry name" value="MABP"/>
</dbReference>
<evidence type="ECO:0000256" key="2">
    <source>
        <dbReference type="PROSITE-ProRule" id="PRU00708"/>
    </source>
</evidence>
<dbReference type="Gene3D" id="3.40.50.11500">
    <property type="match status" value="1"/>
</dbReference>
<feature type="region of interest" description="Disordered" evidence="3">
    <location>
        <begin position="1133"/>
        <end position="1255"/>
    </location>
</feature>
<feature type="compositionally biased region" description="Polar residues" evidence="3">
    <location>
        <begin position="1324"/>
        <end position="1338"/>
    </location>
</feature>
<feature type="compositionally biased region" description="Low complexity" evidence="3">
    <location>
        <begin position="1237"/>
        <end position="1250"/>
    </location>
</feature>
<gene>
    <name evidence="6" type="ORF">SNE40_004412</name>
</gene>
<feature type="repeat" description="PPR" evidence="2">
    <location>
        <begin position="796"/>
        <end position="830"/>
    </location>
</feature>
<feature type="compositionally biased region" description="Basic and acidic residues" evidence="3">
    <location>
        <begin position="923"/>
        <end position="936"/>
    </location>
</feature>
<dbReference type="PANTHER" id="PTHR12296">
    <property type="entry name" value="DENN DOMAIN-CONTAINING PROTEIN 4"/>
    <property type="match status" value="1"/>
</dbReference>
<dbReference type="GO" id="GO:0031410">
    <property type="term" value="C:cytoplasmic vesicle"/>
    <property type="evidence" value="ECO:0007669"/>
    <property type="project" value="TreeGrafter"/>
</dbReference>
<feature type="region of interest" description="Disordered" evidence="3">
    <location>
        <begin position="961"/>
        <end position="1007"/>
    </location>
</feature>
<dbReference type="InterPro" id="IPR005112">
    <property type="entry name" value="dDENN_dom"/>
</dbReference>
<dbReference type="SMART" id="SM00801">
    <property type="entry name" value="dDENN"/>
    <property type="match status" value="1"/>
</dbReference>
<dbReference type="PROSITE" id="PS50211">
    <property type="entry name" value="DENN"/>
    <property type="match status" value="1"/>
</dbReference>
<evidence type="ECO:0000313" key="7">
    <source>
        <dbReference type="Proteomes" id="UP001347796"/>
    </source>
</evidence>
<dbReference type="Pfam" id="PF03455">
    <property type="entry name" value="dDENN"/>
    <property type="match status" value="1"/>
</dbReference>
<feature type="compositionally biased region" description="Polar residues" evidence="3">
    <location>
        <begin position="1202"/>
        <end position="1211"/>
    </location>
</feature>
<protein>
    <recommendedName>
        <fullName evidence="8">C-myc promoter-binding protein</fullName>
    </recommendedName>
</protein>
<feature type="compositionally biased region" description="Basic and acidic residues" evidence="3">
    <location>
        <begin position="1133"/>
        <end position="1149"/>
    </location>
</feature>
<organism evidence="6 7">
    <name type="scientific">Patella caerulea</name>
    <name type="common">Rayed Mediterranean limpet</name>
    <dbReference type="NCBI Taxonomy" id="87958"/>
    <lineage>
        <taxon>Eukaryota</taxon>
        <taxon>Metazoa</taxon>
        <taxon>Spiralia</taxon>
        <taxon>Lophotrochozoa</taxon>
        <taxon>Mollusca</taxon>
        <taxon>Gastropoda</taxon>
        <taxon>Patellogastropoda</taxon>
        <taxon>Patelloidea</taxon>
        <taxon>Patellidae</taxon>
        <taxon>Patella</taxon>
    </lineage>
</organism>
<dbReference type="Gene3D" id="1.25.40.10">
    <property type="entry name" value="Tetratricopeptide repeat domain"/>
    <property type="match status" value="1"/>
</dbReference>
<proteinExistence type="predicted"/>
<dbReference type="Pfam" id="PF03456">
    <property type="entry name" value="uDENN"/>
    <property type="match status" value="1"/>
</dbReference>
<keyword evidence="1" id="KW-0344">Guanine-nucleotide releasing factor</keyword>
<dbReference type="Gene3D" id="2.100.10.50">
    <property type="match status" value="1"/>
</dbReference>
<dbReference type="InterPro" id="IPR002885">
    <property type="entry name" value="PPR_rpt"/>
</dbReference>
<feature type="compositionally biased region" description="Polar residues" evidence="3">
    <location>
        <begin position="1429"/>
        <end position="1440"/>
    </location>
</feature>
<dbReference type="InterPro" id="IPR011990">
    <property type="entry name" value="TPR-like_helical_dom_sf"/>
</dbReference>
<reference evidence="6 7" key="1">
    <citation type="submission" date="2024-01" db="EMBL/GenBank/DDBJ databases">
        <title>The genome of the rayed Mediterranean limpet Patella caerulea (Linnaeus, 1758).</title>
        <authorList>
            <person name="Anh-Thu Weber A."/>
            <person name="Halstead-Nussloch G."/>
        </authorList>
    </citation>
    <scope>NUCLEOTIDE SEQUENCE [LARGE SCALE GENOMIC DNA]</scope>
    <source>
        <strain evidence="6">AATW-2023a</strain>
        <tissue evidence="6">Whole specimen</tissue>
    </source>
</reference>
<dbReference type="SMART" id="SM00800">
    <property type="entry name" value="uDENN"/>
    <property type="match status" value="1"/>
</dbReference>
<feature type="compositionally biased region" description="Acidic residues" evidence="3">
    <location>
        <begin position="1408"/>
        <end position="1418"/>
    </location>
</feature>
<dbReference type="GO" id="GO:0005085">
    <property type="term" value="F:guanyl-nucleotide exchange factor activity"/>
    <property type="evidence" value="ECO:0007669"/>
    <property type="project" value="UniProtKB-KW"/>
</dbReference>
<dbReference type="InterPro" id="IPR043153">
    <property type="entry name" value="DENN_C"/>
</dbReference>
<sequence>MDEKRVADYFVVAGLPDDFLPLEEFSNEAAIKPSFKQDPITEIKVINRSIGEQVPKGYTCVERTPTGFTADLNHGSIRCPEMFLCYRRSRDKPPLTDIGVLYEGKERLMQGCEVVHTTPYGHPANVNNSNSTRIYITYRRASDAACSDTLAVVDICVILVNKNEEPPLAYNRINKTLNKGVMGSDVYLCYKKAMTKADVLAYKPAILGRYPPVDYDNFPLPDSVPMFCLPMGATIECWSAKAQHPLPVFSTFVLTGSEGDRIYGAAVTFYEEYSEDKLSDLQMRHLGLKNKHIREQYRILKTVHSNKSICLLSHWPFFDAFKKFLSCLYKICITGPHDVPIERHISHFMYDVPYPSPQRPRILVQLKDDSISFCMPEDSPLPQSGASFISLLKNLGPENCMNMMLYLLLEHKILIHSLRPAVLTGVAEAVTNVMFPFHWQCPYIPLCPLGLSDVLNAPCPFIVGIDSRYFDLYDPPPDIICVDLDTNRVWLPEDKKTLNYKLLPKRPLRVLQETLHKLFNSLSEQSGQSHTTDEISLEMEAVDYNFKRKKKEMEMEFAIQEAFLHFMACMLKGYRGFLNPISGQPNLRATNASNLFDMQGFVKSRDKTNAKFFNQMIKTQMFIRFIEERSFVSDNDASLAFFDECAEKVEESKEDLRLIEIDASHTSDRTVFIMPPEPVGLPEGVTYSYNGFPELRSELFLVKTPSSLSLPTKQSVCPNSPFAKRTKQEIRSAQKLAQQQINTPEKWAKCLLAHCYSLWFISLSAFVHRNTNKENALKTAKAVLDQMQEADLNPPDEICYRVLMQLCGQYNKPGLAIRVFGDMRKYGIQANAITYGFYNRVMLEAQWPSPNSKGRHKMWTKLRNMIVGVAQFRRTVRRRSVSMCSTSEGEYDKVSRTSVDSYMDDGVQKITSNKSETFLDDTTEPHISKANVEDRLSTGGASDRGYNSMTQEDVHCLSQFLSNVNQKEKSPTSSLEKRKKMTGRSVSFHQKTQRQNIPNEKDGEMNENRSSLFRGRVGSIVRKMVQVESETSNSEYETMKGVISKSAGLLMVSQGVLDNCVFRQGSMNIVENEKKRRRHKSAGDYWTKARSNSLLASLRPWLASTGDESSIRFSDLVHKDGDDDIFEDSITDKAKTDSTDSGKKLDNIKDSGVGLDENGHTFDTEESEEDNSKNIFCANGSTKTGNRLSNISEKSSEGARSPTESLSSSIIKTPVTESDPLGYFMEEELKSSKEKSSFSPTKTSDSSNSFTPKRLFSSTPFASIDNVKNCDNYDTRSHTGSLDSTSVQNAPIKTLSDLGRTSSSPNCLLGADTDGNIQKDSEKLSNSTAMPQKQSSLSLDEPKERPTSFMFRRTQSLRRNTTEAMTGLFSYAAKTTTKAYKKFNEIKQSITTPVKNGSTASLARSMDDQDSGTGDDESASTVQDKRSFGGSQDLLSPSVSSEQCSDTLASQTSCGSVPSPSFLDRYVPYRDLPESSRKAPPLEKITSDLSEIAIEVEITSCSRCSKCHSLIYDEEIMAGWSADDSNLNTRCSFCPSKFVPNLQIYVKDWRSKKNTALLSNPLNGNIIEISEIGVDGEELNNTSRTSSLSESQLLFGEDGTLEDKFKRSPSPTRRSPRRLTERLLSFHGGELKTESVSDSESLNLSEIALEARKRCTSECLTRATDDMSYSSSVESIDGINNRHLKSPLSISIDEDEELGSFGTSFPGSKMDIMSRCISTIEPIVVPYLSPLVLRKELEHVLENEGDLCMSSDNFIADHPIIFWNLIWYFKRIGVPSQLTEFLLSSKSINKTQESSSGYTSANVLIRPLWDNTKIHDEIGLPMYVSWDSVKSASMMDALITESQPFSRAVMHQIFSSIQCNDVLTPIKHVMHGRKRLRVKKHRFRSMYREVLFLVFKACGRENIDHDAFDREYKKAYKQLHHAELRQLQDNDKPRSDHVVWCRRVFNELEL</sequence>
<dbReference type="GO" id="GO:0032483">
    <property type="term" value="P:regulation of Rab protein signal transduction"/>
    <property type="evidence" value="ECO:0007669"/>
    <property type="project" value="TreeGrafter"/>
</dbReference>
<dbReference type="Proteomes" id="UP001347796">
    <property type="component" value="Unassembled WGS sequence"/>
</dbReference>
<dbReference type="PROSITE" id="PS51498">
    <property type="entry name" value="MABP"/>
    <property type="match status" value="1"/>
</dbReference>
<dbReference type="InterPro" id="IPR051696">
    <property type="entry name" value="DENN_Domain_GEFs"/>
</dbReference>
<evidence type="ECO:0008006" key="8">
    <source>
        <dbReference type="Google" id="ProtNLM"/>
    </source>
</evidence>
<feature type="region of interest" description="Disordered" evidence="3">
    <location>
        <begin position="1395"/>
        <end position="1440"/>
    </location>
</feature>
<feature type="domain" description="UDENN" evidence="4">
    <location>
        <begin position="186"/>
        <end position="637"/>
    </location>
</feature>